<dbReference type="Pfam" id="PF03417">
    <property type="entry name" value="AAT"/>
    <property type="match status" value="1"/>
</dbReference>
<organism evidence="2 3">
    <name type="scientific">Planobispora siamensis</name>
    <dbReference type="NCBI Taxonomy" id="936338"/>
    <lineage>
        <taxon>Bacteria</taxon>
        <taxon>Bacillati</taxon>
        <taxon>Actinomycetota</taxon>
        <taxon>Actinomycetes</taxon>
        <taxon>Streptosporangiales</taxon>
        <taxon>Streptosporangiaceae</taxon>
        <taxon>Planobispora</taxon>
    </lineage>
</organism>
<dbReference type="SUPFAM" id="SSF56235">
    <property type="entry name" value="N-terminal nucleophile aminohydrolases (Ntn hydrolases)"/>
    <property type="match status" value="1"/>
</dbReference>
<keyword evidence="3" id="KW-1185">Reference proteome</keyword>
<accession>A0A8J3SAR9</accession>
<gene>
    <name evidence="2" type="ORF">Psi01_04350</name>
</gene>
<comment type="caution">
    <text evidence="2">The sequence shown here is derived from an EMBL/GenBank/DDBJ whole genome shotgun (WGS) entry which is preliminary data.</text>
</comment>
<proteinExistence type="predicted"/>
<dbReference type="AlphaFoldDB" id="A0A8J3SAR9"/>
<evidence type="ECO:0000313" key="2">
    <source>
        <dbReference type="EMBL" id="GIH89805.1"/>
    </source>
</evidence>
<sequence>MENIVAGGPDAFMAVRYLTVRGSQREIGRALAEEARAVSRWRPAPADPVAHAGRMAWFDKHWPQHHERILGIAEVFGVDPLTSHVEGLPGLPGGSGCSVVWSPAAAGPDGRTRIGRNYDFFTMGMTRLIRSMTGEDPGPSDEPPMASRPYVIATIPDEGLSSTVITMNELDGCMEGINAAGLTVALLIADAEATAGGPVMAPPGVGVNEVQLPRFVLDTCADAEEAERALLAAEQYVSGVACHYLIADASGRAFVWERGEDGSRHVVEPGKGAMCVTNYPLHRHPDVSALPEDNEHSFRTYERARALDRLTRDGVSGTGLRDVLDTVAFTGEGEPWRTLWRSVFEPEERTMSVRFYLGEDPLDGIRYSDEIVFSAGR</sequence>
<reference evidence="2 3" key="1">
    <citation type="submission" date="2021-01" db="EMBL/GenBank/DDBJ databases">
        <title>Whole genome shotgun sequence of Planobispora siamensis NBRC 107568.</title>
        <authorList>
            <person name="Komaki H."/>
            <person name="Tamura T."/>
        </authorList>
    </citation>
    <scope>NUCLEOTIDE SEQUENCE [LARGE SCALE GENOMIC DNA]</scope>
    <source>
        <strain evidence="2 3">NBRC 107568</strain>
    </source>
</reference>
<dbReference type="InterPro" id="IPR005079">
    <property type="entry name" value="Peptidase_C45_hydrolase"/>
</dbReference>
<dbReference type="RefSeq" id="WP_204062196.1">
    <property type="nucleotide sequence ID" value="NZ_BOOJ01000006.1"/>
</dbReference>
<dbReference type="NCBIfam" id="NF040521">
    <property type="entry name" value="C45_proenzyme"/>
    <property type="match status" value="1"/>
</dbReference>
<evidence type="ECO:0000259" key="1">
    <source>
        <dbReference type="Pfam" id="PF03417"/>
    </source>
</evidence>
<name>A0A8J3SAR9_9ACTN</name>
<dbReference type="InterPro" id="IPR029055">
    <property type="entry name" value="Ntn_hydrolases_N"/>
</dbReference>
<dbReference type="Gene3D" id="3.60.60.10">
    <property type="entry name" value="Penicillin V Acylase, Chain A"/>
    <property type="match status" value="1"/>
</dbReference>
<protein>
    <recommendedName>
        <fullName evidence="1">Peptidase C45 hydrolase domain-containing protein</fullName>
    </recommendedName>
</protein>
<dbReference type="Proteomes" id="UP000619788">
    <property type="component" value="Unassembled WGS sequence"/>
</dbReference>
<dbReference type="InterPro" id="IPR047794">
    <property type="entry name" value="C45_proenzyme-like"/>
</dbReference>
<feature type="domain" description="Peptidase C45 hydrolase" evidence="1">
    <location>
        <begin position="113"/>
        <end position="354"/>
    </location>
</feature>
<dbReference type="EMBL" id="BOOJ01000006">
    <property type="protein sequence ID" value="GIH89805.1"/>
    <property type="molecule type" value="Genomic_DNA"/>
</dbReference>
<evidence type="ECO:0000313" key="3">
    <source>
        <dbReference type="Proteomes" id="UP000619788"/>
    </source>
</evidence>